<dbReference type="OMA" id="GWLCTCE"/>
<feature type="transmembrane region" description="Helical" evidence="5">
    <location>
        <begin position="241"/>
        <end position="265"/>
    </location>
</feature>
<feature type="transmembrane region" description="Helical" evidence="5">
    <location>
        <begin position="121"/>
        <end position="140"/>
    </location>
</feature>
<keyword evidence="4 5" id="KW-0472">Membrane</keyword>
<dbReference type="KEGG" id="mpp:MICPUCDRAFT_58190"/>
<feature type="transmembrane region" description="Helical" evidence="5">
    <location>
        <begin position="43"/>
        <end position="64"/>
    </location>
</feature>
<evidence type="ECO:0000256" key="1">
    <source>
        <dbReference type="ARBA" id="ARBA00004141"/>
    </source>
</evidence>
<evidence type="ECO:0000256" key="4">
    <source>
        <dbReference type="ARBA" id="ARBA00023136"/>
    </source>
</evidence>
<evidence type="ECO:0000313" key="7">
    <source>
        <dbReference type="EMBL" id="EEH57371.1"/>
    </source>
</evidence>
<keyword evidence="2 5" id="KW-0812">Transmembrane</keyword>
<dbReference type="PANTHER" id="PTHR13439:SF0">
    <property type="entry name" value="TOPOISOMERASE I DAMAGE AFFECTED PROTEIN 4"/>
    <property type="match status" value="1"/>
</dbReference>
<reference evidence="7 8" key="1">
    <citation type="journal article" date="2009" name="Science">
        <title>Green evolution and dynamic adaptations revealed by genomes of the marine picoeukaryotes Micromonas.</title>
        <authorList>
            <person name="Worden A.Z."/>
            <person name="Lee J.H."/>
            <person name="Mock T."/>
            <person name="Rouze P."/>
            <person name="Simmons M.P."/>
            <person name="Aerts A.L."/>
            <person name="Allen A.E."/>
            <person name="Cuvelier M.L."/>
            <person name="Derelle E."/>
            <person name="Everett M.V."/>
            <person name="Foulon E."/>
            <person name="Grimwood J."/>
            <person name="Gundlach H."/>
            <person name="Henrissat B."/>
            <person name="Napoli C."/>
            <person name="McDonald S.M."/>
            <person name="Parker M.S."/>
            <person name="Rombauts S."/>
            <person name="Salamov A."/>
            <person name="Von Dassow P."/>
            <person name="Badger J.H."/>
            <person name="Coutinho P.M."/>
            <person name="Demir E."/>
            <person name="Dubchak I."/>
            <person name="Gentemann C."/>
            <person name="Eikrem W."/>
            <person name="Gready J.E."/>
            <person name="John U."/>
            <person name="Lanier W."/>
            <person name="Lindquist E.A."/>
            <person name="Lucas S."/>
            <person name="Mayer K.F."/>
            <person name="Moreau H."/>
            <person name="Not F."/>
            <person name="Otillar R."/>
            <person name="Panaud O."/>
            <person name="Pangilinan J."/>
            <person name="Paulsen I."/>
            <person name="Piegu B."/>
            <person name="Poliakov A."/>
            <person name="Robbens S."/>
            <person name="Schmutz J."/>
            <person name="Toulza E."/>
            <person name="Wyss T."/>
            <person name="Zelensky A."/>
            <person name="Zhou K."/>
            <person name="Armbrust E.V."/>
            <person name="Bhattacharya D."/>
            <person name="Goodenough U.W."/>
            <person name="Van de Peer Y."/>
            <person name="Grigoriev I.V."/>
        </authorList>
    </citation>
    <scope>NUCLEOTIDE SEQUENCE [LARGE SCALE GENOMIC DNA]</scope>
    <source>
        <strain evidence="7 8">CCMP1545</strain>
    </source>
</reference>
<proteinExistence type="predicted"/>
<sequence>MIAVGLKVLAGTLFWEAQFQVFQWLFSAMPAKTPHERLFKKCAPSYIVSYVHAFFLAWAGWRIVLTLEGADIADRAWLYASGDVRFVGFVELATMAFFTYVMYDMFHLILQFPDLGGADMFAHHVGFLVAAAGAYAYGAYPLMLGWLCTCETSTPFLSTRYFIRAMKDIEYTQPLLDNVARAFGMKSRGQVAAHRMEYVVASMFFVTFVLVRCLGYAWALIGLAKVCWFGRAAVNANIPVVVRYGLSFLCVSGFLLNLMWLNKLIGMLTSEKKRKWLRKDAEQ</sequence>
<feature type="domain" description="TLC" evidence="6">
    <location>
        <begin position="47"/>
        <end position="265"/>
    </location>
</feature>
<dbReference type="GeneID" id="9683989"/>
<evidence type="ECO:0000256" key="2">
    <source>
        <dbReference type="ARBA" id="ARBA00022692"/>
    </source>
</evidence>
<gene>
    <name evidence="7" type="ORF">MICPUCDRAFT_58190</name>
</gene>
<dbReference type="InterPro" id="IPR050846">
    <property type="entry name" value="TLCD"/>
</dbReference>
<dbReference type="GO" id="GO:0016020">
    <property type="term" value="C:membrane"/>
    <property type="evidence" value="ECO:0007669"/>
    <property type="project" value="UniProtKB-SubCell"/>
</dbReference>
<keyword evidence="8" id="KW-1185">Reference proteome</keyword>
<feature type="transmembrane region" description="Helical" evidence="5">
    <location>
        <begin position="198"/>
        <end position="221"/>
    </location>
</feature>
<organism evidence="8">
    <name type="scientific">Micromonas pusilla (strain CCMP1545)</name>
    <name type="common">Picoplanktonic green alga</name>
    <dbReference type="NCBI Taxonomy" id="564608"/>
    <lineage>
        <taxon>Eukaryota</taxon>
        <taxon>Viridiplantae</taxon>
        <taxon>Chlorophyta</taxon>
        <taxon>Mamiellophyceae</taxon>
        <taxon>Mamiellales</taxon>
        <taxon>Mamiellaceae</taxon>
        <taxon>Micromonas</taxon>
    </lineage>
</organism>
<dbReference type="AlphaFoldDB" id="C1MRQ6"/>
<dbReference type="EMBL" id="GG663739">
    <property type="protein sequence ID" value="EEH57371.1"/>
    <property type="molecule type" value="Genomic_DNA"/>
</dbReference>
<keyword evidence="3 5" id="KW-1133">Transmembrane helix</keyword>
<dbReference type="Proteomes" id="UP000001876">
    <property type="component" value="Unassembled WGS sequence"/>
</dbReference>
<evidence type="ECO:0000256" key="3">
    <source>
        <dbReference type="ARBA" id="ARBA00022989"/>
    </source>
</evidence>
<name>C1MRQ6_MICPC</name>
<accession>C1MRQ6</accession>
<dbReference type="OrthoDB" id="10266980at2759"/>
<dbReference type="RefSeq" id="XP_003058916.1">
    <property type="nucleotide sequence ID" value="XM_003058870.1"/>
</dbReference>
<feature type="transmembrane region" description="Helical" evidence="5">
    <location>
        <begin position="76"/>
        <end position="101"/>
    </location>
</feature>
<evidence type="ECO:0000256" key="5">
    <source>
        <dbReference type="SAM" id="Phobius"/>
    </source>
</evidence>
<dbReference type="GO" id="GO:0005783">
    <property type="term" value="C:endoplasmic reticulum"/>
    <property type="evidence" value="ECO:0007669"/>
    <property type="project" value="TreeGrafter"/>
</dbReference>
<dbReference type="GO" id="GO:0055088">
    <property type="term" value="P:lipid homeostasis"/>
    <property type="evidence" value="ECO:0007669"/>
    <property type="project" value="TreeGrafter"/>
</dbReference>
<dbReference type="Pfam" id="PF03798">
    <property type="entry name" value="TRAM_LAG1_CLN8"/>
    <property type="match status" value="1"/>
</dbReference>
<evidence type="ECO:0000259" key="6">
    <source>
        <dbReference type="Pfam" id="PF03798"/>
    </source>
</evidence>
<dbReference type="InterPro" id="IPR006634">
    <property type="entry name" value="TLC-dom"/>
</dbReference>
<dbReference type="PANTHER" id="PTHR13439">
    <property type="entry name" value="CT120 PROTEIN"/>
    <property type="match status" value="1"/>
</dbReference>
<protein>
    <submittedName>
        <fullName evidence="7">Predicted protein</fullName>
    </submittedName>
</protein>
<comment type="subcellular location">
    <subcellularLocation>
        <location evidence="1">Membrane</location>
        <topology evidence="1">Multi-pass membrane protein</topology>
    </subcellularLocation>
</comment>
<evidence type="ECO:0000313" key="8">
    <source>
        <dbReference type="Proteomes" id="UP000001876"/>
    </source>
</evidence>